<evidence type="ECO:0000256" key="2">
    <source>
        <dbReference type="ARBA" id="ARBA00022676"/>
    </source>
</evidence>
<dbReference type="GO" id="GO:0016763">
    <property type="term" value="F:pentosyltransferase activity"/>
    <property type="evidence" value="ECO:0007669"/>
    <property type="project" value="UniProtKB-ARBA"/>
</dbReference>
<dbReference type="Pfam" id="PF04577">
    <property type="entry name" value="Glyco_transf_61"/>
    <property type="match status" value="1"/>
</dbReference>
<keyword evidence="5" id="KW-1133">Transmembrane helix</keyword>
<reference evidence="7" key="1">
    <citation type="submission" date="2019-09" db="EMBL/GenBank/DDBJ databases">
        <title>Draft genome information of white flower Hibiscus syriacus.</title>
        <authorList>
            <person name="Kim Y.-M."/>
        </authorList>
    </citation>
    <scope>NUCLEOTIDE SEQUENCE [LARGE SCALE GENOMIC DNA]</scope>
    <source>
        <strain evidence="7">YM2019G1</strain>
    </source>
</reference>
<evidence type="ECO:0000313" key="8">
    <source>
        <dbReference type="Proteomes" id="UP000436088"/>
    </source>
</evidence>
<dbReference type="Proteomes" id="UP000436088">
    <property type="component" value="Unassembled WGS sequence"/>
</dbReference>
<keyword evidence="5" id="KW-0812">Transmembrane</keyword>
<evidence type="ECO:0000259" key="6">
    <source>
        <dbReference type="Pfam" id="PF04577"/>
    </source>
</evidence>
<protein>
    <submittedName>
        <fullName evidence="7">MATE efflux family protein 6-like</fullName>
    </submittedName>
</protein>
<keyword evidence="2" id="KW-0328">Glycosyltransferase</keyword>
<dbReference type="PANTHER" id="PTHR20961">
    <property type="entry name" value="GLYCOSYLTRANSFERASE"/>
    <property type="match status" value="1"/>
</dbReference>
<evidence type="ECO:0000256" key="4">
    <source>
        <dbReference type="ARBA" id="ARBA00023180"/>
    </source>
</evidence>
<comment type="subcellular location">
    <subcellularLocation>
        <location evidence="1">Golgi apparatus membrane</location>
        <topology evidence="1">Single-pass type II membrane protein</topology>
    </subcellularLocation>
</comment>
<keyword evidence="4" id="KW-0325">Glycoprotein</keyword>
<feature type="transmembrane region" description="Helical" evidence="5">
    <location>
        <begin position="23"/>
        <end position="42"/>
    </location>
</feature>
<proteinExistence type="predicted"/>
<comment type="caution">
    <text evidence="7">The sequence shown here is derived from an EMBL/GenBank/DDBJ whole genome shotgun (WGS) entry which is preliminary data.</text>
</comment>
<organism evidence="7 8">
    <name type="scientific">Hibiscus syriacus</name>
    <name type="common">Rose of Sharon</name>
    <dbReference type="NCBI Taxonomy" id="106335"/>
    <lineage>
        <taxon>Eukaryota</taxon>
        <taxon>Viridiplantae</taxon>
        <taxon>Streptophyta</taxon>
        <taxon>Embryophyta</taxon>
        <taxon>Tracheophyta</taxon>
        <taxon>Spermatophyta</taxon>
        <taxon>Magnoliopsida</taxon>
        <taxon>eudicotyledons</taxon>
        <taxon>Gunneridae</taxon>
        <taxon>Pentapetalae</taxon>
        <taxon>rosids</taxon>
        <taxon>malvids</taxon>
        <taxon>Malvales</taxon>
        <taxon>Malvaceae</taxon>
        <taxon>Malvoideae</taxon>
        <taxon>Hibiscus</taxon>
    </lineage>
</organism>
<evidence type="ECO:0000256" key="5">
    <source>
        <dbReference type="SAM" id="Phobius"/>
    </source>
</evidence>
<keyword evidence="5" id="KW-0472">Membrane</keyword>
<dbReference type="AlphaFoldDB" id="A0A6A2YQ63"/>
<keyword evidence="8" id="KW-1185">Reference proteome</keyword>
<feature type="domain" description="Glycosyltransferase 61 catalytic" evidence="6">
    <location>
        <begin position="293"/>
        <end position="398"/>
    </location>
</feature>
<evidence type="ECO:0000256" key="3">
    <source>
        <dbReference type="ARBA" id="ARBA00022679"/>
    </source>
</evidence>
<dbReference type="InterPro" id="IPR007657">
    <property type="entry name" value="Glycosyltransferase_61"/>
</dbReference>
<dbReference type="PANTHER" id="PTHR20961:SF5">
    <property type="entry name" value="GLYCOSYLTRANSFERASE-RELATED"/>
    <property type="match status" value="1"/>
</dbReference>
<dbReference type="EMBL" id="VEPZ02001308">
    <property type="protein sequence ID" value="KAE8681514.1"/>
    <property type="molecule type" value="Genomic_DNA"/>
</dbReference>
<accession>A0A6A2YQ63</accession>
<evidence type="ECO:0000256" key="1">
    <source>
        <dbReference type="ARBA" id="ARBA00004323"/>
    </source>
</evidence>
<gene>
    <name evidence="7" type="ORF">F3Y22_tig00111330pilonHSYRG01218</name>
</gene>
<evidence type="ECO:0000313" key="7">
    <source>
        <dbReference type="EMBL" id="KAE8681514.1"/>
    </source>
</evidence>
<dbReference type="GO" id="GO:0000139">
    <property type="term" value="C:Golgi membrane"/>
    <property type="evidence" value="ECO:0007669"/>
    <property type="project" value="UniProtKB-SubCell"/>
</dbReference>
<sequence>MGEKIMYDTIFARSFSRYDQKKLGYGAFLGCFLIALSFCIVFKPGLGPLPRHAGVKMLRITTASDSDNPRAHDTSSSMGMIANESNSFEIEMVVESETSSTKDTISRSNSKTPLVKPICHVEERTEYCETNGDIRVDGKSSTVFMTSGSSNSSWKISPYARRGDEAALIRVTKWSIKAGADAGLQCGKNHSVPGIMFSLGGYAGNNFHDYTDIVLPLILTSKQFDGEVKFLVTDNNPWWTDKFRHVLRNLSRYELIDIDKEVVVHCFTSVIVGLKRYPKELNIDPMKSSYSMKEFRQFLRSAYSLSKENAIKIRDNTNSDGKERPRLLILSRKRTRAFMNTYAIAGMARSLGYEVVVDEANSNVTRVAKTVNSCDVMMGVHGAGLTNMVFLPENAIVIQVVPIGGFEWLAKTDFGEPSKDMKLRYLDYKIKTEESTLIQQYPPDHEVFNNPYAIQDRSWYEFKSIYLEKQNVKVDVTRFKGTLLRALELLHE</sequence>
<keyword evidence="3" id="KW-0808">Transferase</keyword>
<dbReference type="InterPro" id="IPR049625">
    <property type="entry name" value="Glyco_transf_61_cat"/>
</dbReference>
<name>A0A6A2YQ63_HIBSY</name>